<evidence type="ECO:0000256" key="1">
    <source>
        <dbReference type="ARBA" id="ARBA00008455"/>
    </source>
</evidence>
<feature type="compositionally biased region" description="Polar residues" evidence="4">
    <location>
        <begin position="66"/>
        <end position="120"/>
    </location>
</feature>
<dbReference type="AlphaFoldDB" id="F1SZ31"/>
<name>F1SZ31_PLAGO</name>
<protein>
    <submittedName>
        <fullName evidence="7">Putative papain-like cysteine prorease</fullName>
    </submittedName>
</protein>
<reference evidence="7" key="1">
    <citation type="journal article" date="2011" name="PLoS ONE">
        <title>Clues to Evolution of the SERA Multigene Family in 18 Plasmodium Species.</title>
        <authorList>
            <person name="Arisue N."/>
            <person name="Kawai S."/>
            <person name="Hirai M."/>
            <person name="Palacpac N.M.Q."/>
            <person name="Jia M."/>
            <person name="Kaneko A."/>
            <person name="Tanabe K."/>
            <person name="Horii T."/>
        </authorList>
    </citation>
    <scope>NUCLEOTIDE SEQUENCE</scope>
</reference>
<dbReference type="Gene3D" id="3.90.70.10">
    <property type="entry name" value="Cysteine proteinases"/>
    <property type="match status" value="1"/>
</dbReference>
<dbReference type="Pfam" id="PF00112">
    <property type="entry name" value="Peptidase_C1"/>
    <property type="match status" value="1"/>
</dbReference>
<evidence type="ECO:0000259" key="6">
    <source>
        <dbReference type="SMART" id="SM00645"/>
    </source>
</evidence>
<dbReference type="CDD" id="cd02619">
    <property type="entry name" value="Peptidase_C1"/>
    <property type="match status" value="1"/>
</dbReference>
<keyword evidence="2" id="KW-0865">Zymogen</keyword>
<keyword evidence="3" id="KW-0325">Glycoprotein</keyword>
<comment type="similarity">
    <text evidence="1">Belongs to the peptidase C1 family.</text>
</comment>
<evidence type="ECO:0000256" key="3">
    <source>
        <dbReference type="ARBA" id="ARBA00023180"/>
    </source>
</evidence>
<proteinExistence type="inferred from homology"/>
<dbReference type="InterPro" id="IPR038765">
    <property type="entry name" value="Papain-like_cys_pep_sf"/>
</dbReference>
<feature type="compositionally biased region" description="Polar residues" evidence="4">
    <location>
        <begin position="138"/>
        <end position="147"/>
    </location>
</feature>
<feature type="region of interest" description="Disordered" evidence="4">
    <location>
        <begin position="889"/>
        <end position="994"/>
    </location>
</feature>
<feature type="signal peptide" evidence="5">
    <location>
        <begin position="1"/>
        <end position="20"/>
    </location>
</feature>
<feature type="compositionally biased region" description="Low complexity" evidence="4">
    <location>
        <begin position="52"/>
        <end position="65"/>
    </location>
</feature>
<feature type="compositionally biased region" description="Basic and acidic residues" evidence="4">
    <location>
        <begin position="889"/>
        <end position="904"/>
    </location>
</feature>
<dbReference type="SMART" id="SM00645">
    <property type="entry name" value="Pept_C1"/>
    <property type="match status" value="1"/>
</dbReference>
<sequence>MKSRLYALILICVIFNETVIIKTETTDNPASSDSSTPGPASPPGPPSPSGPPSHSGSPPSSDPSTQTESLPQSDIPNSAENQVGVSHVSSNDLKTPSGNAAPNSPADSDTTLETADQGPSQGKHEGPAKPLDEAVETVSESSTLSQPGSSGNETEGSESTSTSSVTTPNKIQIKSALLKDFNGVKVTGLCGAIFDLTLVPHISITVDTDENIIKLRPKFQKLIDEETSTTAGIAKLYNAVHFEENPENLINKCDKENKKDQTFKFVVFYDEEELTLKWKVYDNFATGNTNKEVDVRKFLIKNLDRPFTTIQVHAAKVNEDTILVESKSYYFKSNIPEKCDVIATDCYLNGNVNIEKCFQCTLLVQNNDASNECFKYVSSEITDKFNHIKVNAQDEDDSNEVELKASIDKILEGLYKYGENNKKYLINLDEVDVSLKSELLKFCTLLKNTDSSGALENYTLGNAEDIFTNLTNILKKNTDETKSAIQTKLKNVSICMKNVDEWIQNKKGVQIPTLSHTSEEFTNSTITKEEEGKTVNYNTKIVRAQNSSYDDVINLVSAEERKNYNVIIEDTMYCNDEYCDRWKDDSSCISKIEAEDQGNCATSWLFASKLHLETIKCMKGYDHVPTSALYVANCSHKKGKEKCNTASSPLEFLKILDGEQFLPSSSDMPYSYKLVGDVCPKPKHHWTNLWNNIKLLEPTYKPNSLSAKGYISYQSDKFKNNIDQFINLVKSEVMKKGSVIGYVKSDEVMDYFLNGKKVLNLCGDKTADHALNIIGYGNYINGEGVKKSYWLLRNSWGKYWGDNGNFKVDMHTPVHCQHNFIHTAAVFNLDIPPFETGSKKNSELNNYYLNSSPDFYSNLYYNNFGAKSRGTKISEKDLVGNSLFYGQEDGEKVEPKKEGGDSSELKAGVTPSGEADAAVGQGAQVDAAQKGNDQVSSGNDAAQVAPTQPSDSVASSPSEEQGTPPVTTAFGPVVTPTDPSVRLTSPADTPTDPVVAPTQNDAVQTQHEVHKIAGTHLKNSNKIIQVLHILKHIKHGNVKTGLITYKLNEAMNTEHVCSRSSSDYPEKQEECIKFCDDHWNECKDKISPAYCLTKKRGNNDCFFCYI</sequence>
<evidence type="ECO:0000256" key="2">
    <source>
        <dbReference type="ARBA" id="ARBA00023145"/>
    </source>
</evidence>
<dbReference type="GO" id="GO:0008234">
    <property type="term" value="F:cysteine-type peptidase activity"/>
    <property type="evidence" value="ECO:0007669"/>
    <property type="project" value="InterPro"/>
</dbReference>
<dbReference type="InterPro" id="IPR025660">
    <property type="entry name" value="Pept_his_AS"/>
</dbReference>
<dbReference type="GO" id="GO:0006508">
    <property type="term" value="P:proteolysis"/>
    <property type="evidence" value="ECO:0007669"/>
    <property type="project" value="InterPro"/>
</dbReference>
<feature type="compositionally biased region" description="Basic and acidic residues" evidence="4">
    <location>
        <begin position="122"/>
        <end position="132"/>
    </location>
</feature>
<dbReference type="PROSITE" id="PS00639">
    <property type="entry name" value="THIOL_PROTEASE_HIS"/>
    <property type="match status" value="1"/>
</dbReference>
<evidence type="ECO:0000313" key="7">
    <source>
        <dbReference type="EMBL" id="BAK08489.1"/>
    </source>
</evidence>
<dbReference type="InterPro" id="IPR013128">
    <property type="entry name" value="Peptidase_C1A"/>
</dbReference>
<feature type="domain" description="Peptidase C1A papain C-terminal" evidence="6">
    <location>
        <begin position="576"/>
        <end position="827"/>
    </location>
</feature>
<feature type="compositionally biased region" description="Low complexity" evidence="4">
    <location>
        <begin position="148"/>
        <end position="167"/>
    </location>
</feature>
<accession>F1SZ31</accession>
<dbReference type="InterPro" id="IPR000668">
    <property type="entry name" value="Peptidase_C1A_C"/>
</dbReference>
<dbReference type="SUPFAM" id="SSF54001">
    <property type="entry name" value="Cysteine proteinases"/>
    <property type="match status" value="1"/>
</dbReference>
<feature type="compositionally biased region" description="Low complexity" evidence="4">
    <location>
        <begin position="29"/>
        <end position="38"/>
    </location>
</feature>
<evidence type="ECO:0000256" key="4">
    <source>
        <dbReference type="SAM" id="MobiDB-lite"/>
    </source>
</evidence>
<organism evidence="7">
    <name type="scientific">Plasmodium gonderi</name>
    <dbReference type="NCBI Taxonomy" id="77519"/>
    <lineage>
        <taxon>Eukaryota</taxon>
        <taxon>Sar</taxon>
        <taxon>Alveolata</taxon>
        <taxon>Apicomplexa</taxon>
        <taxon>Aconoidasida</taxon>
        <taxon>Haemosporida</taxon>
        <taxon>Plasmodiidae</taxon>
        <taxon>Plasmodium</taxon>
        <taxon>Plasmodium (Plasmodium)</taxon>
    </lineage>
</organism>
<dbReference type="PANTHER" id="PTHR12411">
    <property type="entry name" value="CYSTEINE PROTEASE FAMILY C1-RELATED"/>
    <property type="match status" value="1"/>
</dbReference>
<gene>
    <name evidence="7" type="primary">Pgo-SERA4</name>
</gene>
<keyword evidence="5" id="KW-0732">Signal</keyword>
<feature type="compositionally biased region" description="Pro residues" evidence="4">
    <location>
        <begin position="39"/>
        <end position="51"/>
    </location>
</feature>
<feature type="chain" id="PRO_5003270850" evidence="5">
    <location>
        <begin position="21"/>
        <end position="1106"/>
    </location>
</feature>
<feature type="compositionally biased region" description="Polar residues" evidence="4">
    <location>
        <begin position="931"/>
        <end position="966"/>
    </location>
</feature>
<feature type="region of interest" description="Disordered" evidence="4">
    <location>
        <begin position="26"/>
        <end position="167"/>
    </location>
</feature>
<dbReference type="EMBL" id="AB576880">
    <property type="protein sequence ID" value="BAK08489.1"/>
    <property type="molecule type" value="Genomic_DNA"/>
</dbReference>
<feature type="compositionally biased region" description="Low complexity" evidence="4">
    <location>
        <begin position="915"/>
        <end position="928"/>
    </location>
</feature>
<evidence type="ECO:0000256" key="5">
    <source>
        <dbReference type="SAM" id="SignalP"/>
    </source>
</evidence>